<proteinExistence type="predicted"/>
<evidence type="ECO:0000256" key="1">
    <source>
        <dbReference type="SAM" id="MobiDB-lite"/>
    </source>
</evidence>
<organism evidence="2">
    <name type="scientific">uncultured Thermomicrobiales bacterium</name>
    <dbReference type="NCBI Taxonomy" id="1645740"/>
    <lineage>
        <taxon>Bacteria</taxon>
        <taxon>Pseudomonadati</taxon>
        <taxon>Thermomicrobiota</taxon>
        <taxon>Thermomicrobia</taxon>
        <taxon>Thermomicrobiales</taxon>
        <taxon>environmental samples</taxon>
    </lineage>
</organism>
<reference evidence="2" key="1">
    <citation type="submission" date="2020-02" db="EMBL/GenBank/DDBJ databases">
        <authorList>
            <person name="Meier V. D."/>
        </authorList>
    </citation>
    <scope>NUCLEOTIDE SEQUENCE</scope>
    <source>
        <strain evidence="2">AVDCRST_MAG73</strain>
    </source>
</reference>
<feature type="compositionally biased region" description="Low complexity" evidence="1">
    <location>
        <begin position="122"/>
        <end position="133"/>
    </location>
</feature>
<dbReference type="AlphaFoldDB" id="A0A6J4TNH3"/>
<protein>
    <submittedName>
        <fullName evidence="2">Uncharacterized protein</fullName>
    </submittedName>
</protein>
<name>A0A6J4TNH3_9BACT</name>
<feature type="compositionally biased region" description="Basic residues" evidence="1">
    <location>
        <begin position="134"/>
        <end position="147"/>
    </location>
</feature>
<feature type="region of interest" description="Disordered" evidence="1">
    <location>
        <begin position="1"/>
        <end position="87"/>
    </location>
</feature>
<feature type="region of interest" description="Disordered" evidence="1">
    <location>
        <begin position="119"/>
        <end position="147"/>
    </location>
</feature>
<sequence>AAGRVGHGGRLHRPPDQRQDPIPASPASPRRRPGQHLAEHPLRRPSRRNRRRGRQTGDSGFDRSRNDGRLRRRLHQPDLRPWARPDRPCAGICLHRRPAPCGPARRRLLRQRLVRARRSRRPAALVGPAVGGAPHRRRDRDGRSRRRVLPHRVARRVRRGNM</sequence>
<feature type="compositionally biased region" description="Basic residues" evidence="1">
    <location>
        <begin position="43"/>
        <end position="54"/>
    </location>
</feature>
<feature type="non-terminal residue" evidence="2">
    <location>
        <position position="1"/>
    </location>
</feature>
<gene>
    <name evidence="2" type="ORF">AVDCRST_MAG73-608</name>
</gene>
<dbReference type="EMBL" id="CADCWE010000031">
    <property type="protein sequence ID" value="CAA9526415.1"/>
    <property type="molecule type" value="Genomic_DNA"/>
</dbReference>
<feature type="compositionally biased region" description="Basic and acidic residues" evidence="1">
    <location>
        <begin position="60"/>
        <end position="87"/>
    </location>
</feature>
<feature type="non-terminal residue" evidence="2">
    <location>
        <position position="162"/>
    </location>
</feature>
<accession>A0A6J4TNH3</accession>
<evidence type="ECO:0000313" key="2">
    <source>
        <dbReference type="EMBL" id="CAA9526415.1"/>
    </source>
</evidence>